<protein>
    <recommendedName>
        <fullName evidence="4">Secreted protein</fullName>
    </recommendedName>
</protein>
<evidence type="ECO:0000256" key="1">
    <source>
        <dbReference type="SAM" id="SignalP"/>
    </source>
</evidence>
<accession>A0A6A6Q8L7</accession>
<name>A0A6A6Q8L7_9PEZI</name>
<keyword evidence="1" id="KW-0732">Signal</keyword>
<dbReference type="Proteomes" id="UP000799750">
    <property type="component" value="Unassembled WGS sequence"/>
</dbReference>
<keyword evidence="3" id="KW-1185">Reference proteome</keyword>
<dbReference type="AlphaFoldDB" id="A0A6A6Q8L7"/>
<dbReference type="EMBL" id="MU004202">
    <property type="protein sequence ID" value="KAF2488665.1"/>
    <property type="molecule type" value="Genomic_DNA"/>
</dbReference>
<feature type="chain" id="PRO_5025664189" description="Secreted protein" evidence="1">
    <location>
        <begin position="32"/>
        <end position="111"/>
    </location>
</feature>
<reference evidence="2" key="1">
    <citation type="journal article" date="2020" name="Stud. Mycol.">
        <title>101 Dothideomycetes genomes: a test case for predicting lifestyles and emergence of pathogens.</title>
        <authorList>
            <person name="Haridas S."/>
            <person name="Albert R."/>
            <person name="Binder M."/>
            <person name="Bloem J."/>
            <person name="Labutti K."/>
            <person name="Salamov A."/>
            <person name="Andreopoulos B."/>
            <person name="Baker S."/>
            <person name="Barry K."/>
            <person name="Bills G."/>
            <person name="Bluhm B."/>
            <person name="Cannon C."/>
            <person name="Castanera R."/>
            <person name="Culley D."/>
            <person name="Daum C."/>
            <person name="Ezra D."/>
            <person name="Gonzalez J."/>
            <person name="Henrissat B."/>
            <person name="Kuo A."/>
            <person name="Liang C."/>
            <person name="Lipzen A."/>
            <person name="Lutzoni F."/>
            <person name="Magnuson J."/>
            <person name="Mondo S."/>
            <person name="Nolan M."/>
            <person name="Ohm R."/>
            <person name="Pangilinan J."/>
            <person name="Park H.-J."/>
            <person name="Ramirez L."/>
            <person name="Alfaro M."/>
            <person name="Sun H."/>
            <person name="Tritt A."/>
            <person name="Yoshinaga Y."/>
            <person name="Zwiers L.-H."/>
            <person name="Turgeon B."/>
            <person name="Goodwin S."/>
            <person name="Spatafora J."/>
            <person name="Crous P."/>
            <person name="Grigoriev I."/>
        </authorList>
    </citation>
    <scope>NUCLEOTIDE SEQUENCE</scope>
    <source>
        <strain evidence="2">CBS 269.34</strain>
    </source>
</reference>
<sequence length="111" mass="12283">MATSRRWVPALHCVVTPCIVLILVPTQSLCADQPQNQPAFGPRLVSTCRKSSKSRTYSLLGCLFPGDLLRLPAQHAENQYRTQVARLSKVKGFPTQILGDAVDLFEWPGYG</sequence>
<feature type="signal peptide" evidence="1">
    <location>
        <begin position="1"/>
        <end position="31"/>
    </location>
</feature>
<evidence type="ECO:0000313" key="2">
    <source>
        <dbReference type="EMBL" id="KAF2488665.1"/>
    </source>
</evidence>
<evidence type="ECO:0008006" key="4">
    <source>
        <dbReference type="Google" id="ProtNLM"/>
    </source>
</evidence>
<organism evidence="2 3">
    <name type="scientific">Lophium mytilinum</name>
    <dbReference type="NCBI Taxonomy" id="390894"/>
    <lineage>
        <taxon>Eukaryota</taxon>
        <taxon>Fungi</taxon>
        <taxon>Dikarya</taxon>
        <taxon>Ascomycota</taxon>
        <taxon>Pezizomycotina</taxon>
        <taxon>Dothideomycetes</taxon>
        <taxon>Pleosporomycetidae</taxon>
        <taxon>Mytilinidiales</taxon>
        <taxon>Mytilinidiaceae</taxon>
        <taxon>Lophium</taxon>
    </lineage>
</organism>
<proteinExistence type="predicted"/>
<evidence type="ECO:0000313" key="3">
    <source>
        <dbReference type="Proteomes" id="UP000799750"/>
    </source>
</evidence>
<gene>
    <name evidence="2" type="ORF">BU16DRAFT_224855</name>
</gene>